<feature type="domain" description="AtuA-like ferredoxin-fold" evidence="3">
    <location>
        <begin position="481"/>
        <end position="578"/>
    </location>
</feature>
<proteinExistence type="predicted"/>
<dbReference type="RefSeq" id="WP_353864740.1">
    <property type="nucleotide sequence ID" value="NZ_CP088295.1"/>
</dbReference>
<name>A0ABY5PHW8_9ACTN</name>
<dbReference type="Pfam" id="PF23544">
    <property type="entry name" value="AtuA_ferredoxin"/>
    <property type="match status" value="1"/>
</dbReference>
<feature type="domain" description="Acyclic terpene utilisation N-terminal" evidence="2">
    <location>
        <begin position="6"/>
        <end position="442"/>
    </location>
</feature>
<evidence type="ECO:0000259" key="2">
    <source>
        <dbReference type="Pfam" id="PF07287"/>
    </source>
</evidence>
<protein>
    <submittedName>
        <fullName evidence="4">DUF1446 domain-containing protein</fullName>
    </submittedName>
</protein>
<evidence type="ECO:0000259" key="3">
    <source>
        <dbReference type="Pfam" id="PF23544"/>
    </source>
</evidence>
<dbReference type="EMBL" id="CP088295">
    <property type="protein sequence ID" value="UUY04248.1"/>
    <property type="molecule type" value="Genomic_DNA"/>
</dbReference>
<reference evidence="5" key="1">
    <citation type="submission" date="2021-11" db="EMBL/GenBank/DDBJ databases">
        <title>Cultivation dependent microbiological survey of springs from the worlds oldest radium mine currently devoted to the extraction of radon-saturated water.</title>
        <authorList>
            <person name="Kapinusova G."/>
            <person name="Smrhova T."/>
            <person name="Strejcek M."/>
            <person name="Suman J."/>
            <person name="Jani K."/>
            <person name="Pajer P."/>
            <person name="Uhlik O."/>
        </authorList>
    </citation>
    <scope>NUCLEOTIDE SEQUENCE [LARGE SCALE GENOMIC DNA]</scope>
    <source>
        <strain evidence="5">J379</strain>
    </source>
</reference>
<feature type="compositionally biased region" description="Low complexity" evidence="1">
    <location>
        <begin position="460"/>
        <end position="473"/>
    </location>
</feature>
<dbReference type="Proteomes" id="UP001058860">
    <property type="component" value="Chromosome"/>
</dbReference>
<accession>A0ABY5PHW8</accession>
<evidence type="ECO:0000313" key="4">
    <source>
        <dbReference type="EMBL" id="UUY04248.1"/>
    </source>
</evidence>
<dbReference type="PANTHER" id="PTHR47708:SF2">
    <property type="entry name" value="SI:CH73-132F6.5"/>
    <property type="match status" value="1"/>
</dbReference>
<keyword evidence="5" id="KW-1185">Reference proteome</keyword>
<organism evidence="4 5">
    <name type="scientific">Svornostia abyssi</name>
    <dbReference type="NCBI Taxonomy" id="2898438"/>
    <lineage>
        <taxon>Bacteria</taxon>
        <taxon>Bacillati</taxon>
        <taxon>Actinomycetota</taxon>
        <taxon>Thermoleophilia</taxon>
        <taxon>Solirubrobacterales</taxon>
        <taxon>Baekduiaceae</taxon>
        <taxon>Svornostia</taxon>
    </lineage>
</organism>
<dbReference type="Pfam" id="PF07287">
    <property type="entry name" value="AtuA"/>
    <property type="match status" value="1"/>
</dbReference>
<evidence type="ECO:0000313" key="5">
    <source>
        <dbReference type="Proteomes" id="UP001058860"/>
    </source>
</evidence>
<feature type="region of interest" description="Disordered" evidence="1">
    <location>
        <begin position="454"/>
        <end position="473"/>
    </location>
</feature>
<dbReference type="PANTHER" id="PTHR47708">
    <property type="match status" value="1"/>
</dbReference>
<evidence type="ECO:0000256" key="1">
    <source>
        <dbReference type="SAM" id="MobiDB-lite"/>
    </source>
</evidence>
<dbReference type="InterPro" id="IPR010839">
    <property type="entry name" value="AtuA_N"/>
</dbReference>
<gene>
    <name evidence="4" type="ORF">LRS13_01580</name>
</gene>
<sequence length="588" mass="60675">MSDKVTLGAWAGMWGDSPTIPAQIISGADIDYLVGDHLAEITMALLARARAEDPAKGFIPDVVRALTPLLGELHERGIKVVTNGGGLNPAACADALRAAAAEAGVPLRIAHVEGDDLSGRIDELRAAGATDMFTGETLPEAVLTMNAYLGARPIAEALDRGADVVVTGRCADSAVILGPLLHEFGWADDEHDLLSAGSLIGHIVECGPQSLGGLFTDWADVPGWEDMGYPIAKCFPDGTAIITKPDGTGGLVTPATVGEQILYEIGDPGAYVMPDVVCDWRDVQLEQAGPDRVRVSGAKGRPPSDTYKATTTCLDGFRMLAAVLFYGGDATGRARRAGEAILARGARIAAAEGHCPFTETSVEVVGSGDLTGGARTSNEAVVKVGAKSADPGALKVLAREMASFGLVAQGMTGITSGRPKPQPAIRLVHLLVPKTDVPVRVVLDGDASDVAVAPGGGPATGTDPLPEPAGGAAAVPGTVRIPLRQIAWARSGDKGNDANIGLMARRPELAPVLLEQVTAARVAELFRPDGDVRRWAVPGLHGMNILLGDVLGGRGGTSSLRYDPQGKSYGATLLDLEVDVPAALISGD</sequence>
<dbReference type="InterPro" id="IPR056362">
    <property type="entry name" value="AtuA-like_ferredoxin_dom"/>
</dbReference>